<dbReference type="Gene3D" id="1.20.1280.50">
    <property type="match status" value="1"/>
</dbReference>
<accession>A0A8H6VPV3</accession>
<comment type="caution">
    <text evidence="1">The sequence shown here is derived from an EMBL/GenBank/DDBJ whole genome shotgun (WGS) entry which is preliminary data.</text>
</comment>
<keyword evidence="2" id="KW-1185">Reference proteome</keyword>
<name>A0A8H6VPV3_MYCCL</name>
<dbReference type="Gene3D" id="3.80.10.10">
    <property type="entry name" value="Ribonuclease Inhibitor"/>
    <property type="match status" value="1"/>
</dbReference>
<protein>
    <submittedName>
        <fullName evidence="1">F-box domain-containing protein</fullName>
    </submittedName>
</protein>
<evidence type="ECO:0000313" key="2">
    <source>
        <dbReference type="Proteomes" id="UP000613580"/>
    </source>
</evidence>
<proteinExistence type="predicted"/>
<evidence type="ECO:0000313" key="1">
    <source>
        <dbReference type="EMBL" id="KAF7289682.1"/>
    </source>
</evidence>
<organism evidence="1 2">
    <name type="scientific">Mycena chlorophos</name>
    <name type="common">Agaric fungus</name>
    <name type="synonym">Agaricus chlorophos</name>
    <dbReference type="NCBI Taxonomy" id="658473"/>
    <lineage>
        <taxon>Eukaryota</taxon>
        <taxon>Fungi</taxon>
        <taxon>Dikarya</taxon>
        <taxon>Basidiomycota</taxon>
        <taxon>Agaricomycotina</taxon>
        <taxon>Agaricomycetes</taxon>
        <taxon>Agaricomycetidae</taxon>
        <taxon>Agaricales</taxon>
        <taxon>Marasmiineae</taxon>
        <taxon>Mycenaceae</taxon>
        <taxon>Mycena</taxon>
    </lineage>
</organism>
<dbReference type="Proteomes" id="UP000613580">
    <property type="component" value="Unassembled WGS sequence"/>
</dbReference>
<dbReference type="OrthoDB" id="3229088at2759"/>
<dbReference type="AlphaFoldDB" id="A0A8H6VPV3"/>
<gene>
    <name evidence="1" type="ORF">HMN09_01331100</name>
</gene>
<reference evidence="1" key="1">
    <citation type="submission" date="2020-05" db="EMBL/GenBank/DDBJ databases">
        <title>Mycena genomes resolve the evolution of fungal bioluminescence.</title>
        <authorList>
            <person name="Tsai I.J."/>
        </authorList>
    </citation>
    <scope>NUCLEOTIDE SEQUENCE</scope>
    <source>
        <strain evidence="1">110903Hualien_Pintung</strain>
    </source>
</reference>
<dbReference type="InterPro" id="IPR032675">
    <property type="entry name" value="LRR_dom_sf"/>
</dbReference>
<sequence length="361" mass="39513">MAGPCRVFELPPELIAEIFKACLPPYPLCPDIHSSGTDSPLHLGHICREWRAIALSTPSLWRAIGMDATLRGQPLFKHLHLVKLFLERSGSGPLSVRLRSNPGAGAQRILLDTLGPHRQRLQYLVLGGDLFVFSRVVGSLPQLRGAEFVGYSESPLVHLSQLDVPTLSSLSLWAVSLASVPSPHQLTKLCLTGYTPLECAAFLPQCPSLVFLSLTLNDFPRKPFPPKHPQPGNIHFPHLQTLVLQCRVVLQPDVQPLLLRLSMPSLRQLQISKLLLIVTHDSESDPASQIRDLVAQWGCTGSLDQLRIDGIGIVDVTLISDPADQNVSKTFASAVTVATGGFEGQEWTQGALPFSVMSRFF</sequence>
<dbReference type="SUPFAM" id="SSF52058">
    <property type="entry name" value="L domain-like"/>
    <property type="match status" value="1"/>
</dbReference>
<dbReference type="EMBL" id="JACAZE010000028">
    <property type="protein sequence ID" value="KAF7289682.1"/>
    <property type="molecule type" value="Genomic_DNA"/>
</dbReference>